<keyword evidence="1" id="KW-0812">Transmembrane</keyword>
<gene>
    <name evidence="2" type="ORF">METZ01_LOCUS259556</name>
</gene>
<keyword evidence="1" id="KW-1133">Transmembrane helix</keyword>
<feature type="transmembrane region" description="Helical" evidence="1">
    <location>
        <begin position="12"/>
        <end position="39"/>
    </location>
</feature>
<evidence type="ECO:0000256" key="1">
    <source>
        <dbReference type="SAM" id="Phobius"/>
    </source>
</evidence>
<dbReference type="AlphaFoldDB" id="A0A382J5K7"/>
<name>A0A382J5K7_9ZZZZ</name>
<accession>A0A382J5K7</accession>
<evidence type="ECO:0000313" key="2">
    <source>
        <dbReference type="EMBL" id="SVC06702.1"/>
    </source>
</evidence>
<dbReference type="EMBL" id="UINC01071640">
    <property type="protein sequence ID" value="SVC06702.1"/>
    <property type="molecule type" value="Genomic_DNA"/>
</dbReference>
<proteinExistence type="predicted"/>
<protein>
    <recommendedName>
        <fullName evidence="3">DUF1145 domain-containing protein</fullName>
    </recommendedName>
</protein>
<feature type="non-terminal residue" evidence="2">
    <location>
        <position position="42"/>
    </location>
</feature>
<keyword evidence="1" id="KW-0472">Membrane</keyword>
<sequence>MKKTNLIKYSLLFVWLICLLNLVFPMSAFINYLLIFLVVAHV</sequence>
<organism evidence="2">
    <name type="scientific">marine metagenome</name>
    <dbReference type="NCBI Taxonomy" id="408172"/>
    <lineage>
        <taxon>unclassified sequences</taxon>
        <taxon>metagenomes</taxon>
        <taxon>ecological metagenomes</taxon>
    </lineage>
</organism>
<evidence type="ECO:0008006" key="3">
    <source>
        <dbReference type="Google" id="ProtNLM"/>
    </source>
</evidence>
<reference evidence="2" key="1">
    <citation type="submission" date="2018-05" db="EMBL/GenBank/DDBJ databases">
        <authorList>
            <person name="Lanie J.A."/>
            <person name="Ng W.-L."/>
            <person name="Kazmierczak K.M."/>
            <person name="Andrzejewski T.M."/>
            <person name="Davidsen T.M."/>
            <person name="Wayne K.J."/>
            <person name="Tettelin H."/>
            <person name="Glass J.I."/>
            <person name="Rusch D."/>
            <person name="Podicherti R."/>
            <person name="Tsui H.-C.T."/>
            <person name="Winkler M.E."/>
        </authorList>
    </citation>
    <scope>NUCLEOTIDE SEQUENCE</scope>
</reference>